<keyword evidence="3" id="KW-1185">Reference proteome</keyword>
<dbReference type="EMBL" id="PDCK01000041">
    <property type="protein sequence ID" value="PRQ45137.1"/>
    <property type="molecule type" value="Genomic_DNA"/>
</dbReference>
<comment type="caution">
    <text evidence="2">The sequence shown here is derived from an EMBL/GenBank/DDBJ whole genome shotgun (WGS) entry which is preliminary data.</text>
</comment>
<accession>A0A2P6RFE3</accession>
<proteinExistence type="predicted"/>
<evidence type="ECO:0000313" key="2">
    <source>
        <dbReference type="EMBL" id="PRQ45137.1"/>
    </source>
</evidence>
<sequence>MASQLLLLGAILQSHSNDVLLIDDGTMDSNYANADDLRFERKDGNVFSGVSPHDYMWSFPNHNDIDETQAWKVAVYGIWP</sequence>
<organism evidence="2 3">
    <name type="scientific">Rosa chinensis</name>
    <name type="common">China rose</name>
    <dbReference type="NCBI Taxonomy" id="74649"/>
    <lineage>
        <taxon>Eukaryota</taxon>
        <taxon>Viridiplantae</taxon>
        <taxon>Streptophyta</taxon>
        <taxon>Embryophyta</taxon>
        <taxon>Tracheophyta</taxon>
        <taxon>Spermatophyta</taxon>
        <taxon>Magnoliopsida</taxon>
        <taxon>eudicotyledons</taxon>
        <taxon>Gunneridae</taxon>
        <taxon>Pentapetalae</taxon>
        <taxon>rosids</taxon>
        <taxon>fabids</taxon>
        <taxon>Rosales</taxon>
        <taxon>Rosaceae</taxon>
        <taxon>Rosoideae</taxon>
        <taxon>Rosoideae incertae sedis</taxon>
        <taxon>Rosa</taxon>
    </lineage>
</organism>
<protein>
    <submittedName>
        <fullName evidence="2">Uncharacterized protein</fullName>
    </submittedName>
</protein>
<dbReference type="AlphaFoldDB" id="A0A2P6RFE3"/>
<dbReference type="Gramene" id="PRQ45137">
    <property type="protein sequence ID" value="PRQ45137"/>
    <property type="gene ID" value="RchiOBHm_Chr3g0486931"/>
</dbReference>
<keyword evidence="1" id="KW-0732">Signal</keyword>
<evidence type="ECO:0000256" key="1">
    <source>
        <dbReference type="SAM" id="SignalP"/>
    </source>
</evidence>
<reference evidence="2 3" key="1">
    <citation type="journal article" date="2018" name="Nat. Genet.">
        <title>The Rosa genome provides new insights in the design of modern roses.</title>
        <authorList>
            <person name="Bendahmane M."/>
        </authorList>
    </citation>
    <scope>NUCLEOTIDE SEQUENCE [LARGE SCALE GENOMIC DNA]</scope>
    <source>
        <strain evidence="3">cv. Old Blush</strain>
    </source>
</reference>
<feature type="signal peptide" evidence="1">
    <location>
        <begin position="1"/>
        <end position="16"/>
    </location>
</feature>
<name>A0A2P6RFE3_ROSCH</name>
<evidence type="ECO:0000313" key="3">
    <source>
        <dbReference type="Proteomes" id="UP000238479"/>
    </source>
</evidence>
<dbReference type="Proteomes" id="UP000238479">
    <property type="component" value="Chromosome 3"/>
</dbReference>
<feature type="chain" id="PRO_5015124313" evidence="1">
    <location>
        <begin position="17"/>
        <end position="80"/>
    </location>
</feature>
<gene>
    <name evidence="2" type="ORF">RchiOBHm_Chr3g0486931</name>
</gene>